<dbReference type="AlphaFoldDB" id="A0A552E2K4"/>
<evidence type="ECO:0000313" key="2">
    <source>
        <dbReference type="EMBL" id="TRU28730.1"/>
    </source>
</evidence>
<feature type="region of interest" description="Disordered" evidence="1">
    <location>
        <begin position="1"/>
        <end position="60"/>
    </location>
</feature>
<evidence type="ECO:0000313" key="3">
    <source>
        <dbReference type="Proteomes" id="UP000320551"/>
    </source>
</evidence>
<dbReference type="Proteomes" id="UP000320551">
    <property type="component" value="Unassembled WGS sequence"/>
</dbReference>
<feature type="compositionally biased region" description="Polar residues" evidence="1">
    <location>
        <begin position="1"/>
        <end position="28"/>
    </location>
</feature>
<feature type="compositionally biased region" description="Basic residues" evidence="1">
    <location>
        <begin position="32"/>
        <end position="42"/>
    </location>
</feature>
<comment type="caution">
    <text evidence="2">The sequence shown here is derived from an EMBL/GenBank/DDBJ whole genome shotgun (WGS) entry which is preliminary data.</text>
</comment>
<gene>
    <name evidence="2" type="ORF">EWV80_04980</name>
</gene>
<sequence>MSPTPAKSATNALNPPSVNSYPLFSYQDSGGKRQKAKGRRRSFVLPTPHTPHPTPHTLSPISLTNDCPTFNRFSGICPRFLCRFRGDQ</sequence>
<reference evidence="2 3" key="1">
    <citation type="submission" date="2019-01" db="EMBL/GenBank/DDBJ databases">
        <title>Coherence of Microcystis species and biogeography revealed through population genomics.</title>
        <authorList>
            <person name="Perez-Carrascal O.M."/>
            <person name="Terrat Y."/>
            <person name="Giani A."/>
            <person name="Fortin N."/>
            <person name="Tromas N."/>
            <person name="Shapiro B.J."/>
        </authorList>
    </citation>
    <scope>NUCLEOTIDE SEQUENCE [LARGE SCALE GENOMIC DNA]</scope>
    <source>
        <strain evidence="2">Ma_QC_B_20070730_S2</strain>
    </source>
</reference>
<proteinExistence type="predicted"/>
<dbReference type="EMBL" id="SFBK01000060">
    <property type="protein sequence ID" value="TRU28730.1"/>
    <property type="molecule type" value="Genomic_DNA"/>
</dbReference>
<accession>A0A552E2K4</accession>
<evidence type="ECO:0000256" key="1">
    <source>
        <dbReference type="SAM" id="MobiDB-lite"/>
    </source>
</evidence>
<protein>
    <submittedName>
        <fullName evidence="2">Uncharacterized protein</fullName>
    </submittedName>
</protein>
<organism evidence="2 3">
    <name type="scientific">Microcystis aeruginosa Ma_QC_B_20070730_S2</name>
    <dbReference type="NCBI Taxonomy" id="2486256"/>
    <lineage>
        <taxon>Bacteria</taxon>
        <taxon>Bacillati</taxon>
        <taxon>Cyanobacteriota</taxon>
        <taxon>Cyanophyceae</taxon>
        <taxon>Oscillatoriophycideae</taxon>
        <taxon>Chroococcales</taxon>
        <taxon>Microcystaceae</taxon>
        <taxon>Microcystis</taxon>
    </lineage>
</organism>
<name>A0A552E2K4_MICAE</name>